<gene>
    <name evidence="15" type="primary">Aste57867_14592</name>
    <name evidence="14" type="ORF">As57867_014538</name>
    <name evidence="15" type="ORF">ASTE57867_14592</name>
</gene>
<dbReference type="InterPro" id="IPR050173">
    <property type="entry name" value="ABC_transporter_C-like"/>
</dbReference>
<evidence type="ECO:0000256" key="5">
    <source>
        <dbReference type="ARBA" id="ARBA00022737"/>
    </source>
</evidence>
<feature type="transmembrane region" description="Helical" evidence="11">
    <location>
        <begin position="149"/>
        <end position="169"/>
    </location>
</feature>
<feature type="compositionally biased region" description="Polar residues" evidence="10">
    <location>
        <begin position="13"/>
        <end position="24"/>
    </location>
</feature>
<feature type="domain" description="ABC transmembrane type-1" evidence="13">
    <location>
        <begin position="753"/>
        <end position="1034"/>
    </location>
</feature>
<protein>
    <submittedName>
        <fullName evidence="15">Aste57867_14592 protein</fullName>
    </submittedName>
</protein>
<accession>A0A485L2R7</accession>
<organism evidence="15 16">
    <name type="scientific">Aphanomyces stellatus</name>
    <dbReference type="NCBI Taxonomy" id="120398"/>
    <lineage>
        <taxon>Eukaryota</taxon>
        <taxon>Sar</taxon>
        <taxon>Stramenopiles</taxon>
        <taxon>Oomycota</taxon>
        <taxon>Saprolegniomycetes</taxon>
        <taxon>Saprolegniales</taxon>
        <taxon>Verrucalvaceae</taxon>
        <taxon>Aphanomyces</taxon>
    </lineage>
</organism>
<dbReference type="GO" id="GO:0005524">
    <property type="term" value="F:ATP binding"/>
    <property type="evidence" value="ECO:0007669"/>
    <property type="project" value="UniProtKB-KW"/>
</dbReference>
<dbReference type="GO" id="GO:0016887">
    <property type="term" value="F:ATP hydrolysis activity"/>
    <property type="evidence" value="ECO:0007669"/>
    <property type="project" value="InterPro"/>
</dbReference>
<sequence>MAGGFSSPAPVRTYQSIPTSSSPTKPAAVEAVRSPLVGPSAPQERASLVSKLFFAWASPLLHDGSQRRLDPDDMWGLESENQCSALGAAFAESFDKTQSILRSLVATQWPTLLVVACFQALVIVLSYVGPMALQQILQAIEGSDSRMDAVATAISMLFFSKVLSAFVTVHGDILMQRTVIRTTSALQSLLFHKTLRLDAAVRRTKGAGDIANLFSSDMQWITAFSTNVNLVWTSPVRVVITLGMLYNVIGYAAFVGSGVLVLAFVVNYMLTRVQRRVLMAYTTEKDARMKAVNEIFGAMKTVKLHAWEVRMEAKVTALRAAELHTLRAYVVVEAVQTALLFTAPVVVTLASFFTYTIVMEKTLSVSKIFTAMSLFALLKYPMMGLPQAIVGLMQALVATERMESFLHLADQPAASPSPPPLTSAVAIAVDHATFGWHQDTPLFHDVNLRILKGEFVVVHGGVSAGKSSLCSALLGEMITLQGAVSIAGSVAYVPQQPWIQHMTIRENILFGLPYDRMKYNKVVEACALTRDFATFPAGDRTEIGQRGVNLSGGQQARVSLARACYSSADVFVLDAPLAAVDAIVAREILDKCFRDLLADKTIVLVTHNVDVIDAVDVNRSLLVLPDGQLIDRVVSPRQHVADAPNQPEKEPPMAIRRRSSAAMQAQPMDLVDDRSSSLEPLKSPVPVPAGAALFTPVGASLDQQPLLYDEKDASHDGKLTVEETRSEGRVATSVFVEYARASGGWPIWTAMSLLLVLGASVQVSSDLWLSTWSSTAADVTPAEFLRQSGSYLSVYSILVLAGCVVQVARAVVTWSAGLRASRALFAGMTRALFRAPMAFFDVNPVGRILNRYGNDMTAIDTRIPTISSGLMALTVSSAFTLGTTILAMNAMAFLLLPLLYYYYRIASFYLHSARAIERVNTITKSPLLNLSAEMIDGAHVVRAFGPTHVTRLHRQHQANVDRNNQAFFAAQVANQWFALRTQLFSACMLLAIAVALVASRHVLSAGVIGLVLNYSFGILPLFELVIFLWSLLETQMVAPERVAEYTYVAPEAPRVLQGAVPQSWPSAGALVLDDVSFRYKPTDPLVLQHVSVRIAAGEKIGLVGRTGAGKSSLTMALFRLNELASGTICIDGVDIATVGVHTLRSRLAIIPQSPVLFHGTVRAYLDPLARLADDSLWACLRKVQLADRFANAPARLETLVDENGANFSVGERQILCMARALLSEAKVVVLDEATAATDAATDAHLQQVIRTEFAAATVLIIAHRLDSILDCDRVMVFDHGRLTQCDSPDALLAAGTGAFYDFVHESNAAK</sequence>
<dbReference type="OrthoDB" id="68391at2759"/>
<feature type="domain" description="ABC transporter" evidence="12">
    <location>
        <begin position="1070"/>
        <end position="1304"/>
    </location>
</feature>
<dbReference type="SMART" id="SM00382">
    <property type="entry name" value="AAA"/>
    <property type="match status" value="2"/>
</dbReference>
<keyword evidence="6" id="KW-0547">Nucleotide-binding</keyword>
<evidence type="ECO:0000256" key="1">
    <source>
        <dbReference type="ARBA" id="ARBA00004128"/>
    </source>
</evidence>
<dbReference type="PANTHER" id="PTHR24223">
    <property type="entry name" value="ATP-BINDING CASSETTE SUB-FAMILY C"/>
    <property type="match status" value="1"/>
</dbReference>
<keyword evidence="16" id="KW-1185">Reference proteome</keyword>
<feature type="transmembrane region" description="Helical" evidence="11">
    <location>
        <begin position="870"/>
        <end position="903"/>
    </location>
</feature>
<keyword evidence="8 11" id="KW-1133">Transmembrane helix</keyword>
<dbReference type="CDD" id="cd03250">
    <property type="entry name" value="ABCC_MRP_domain1"/>
    <property type="match status" value="1"/>
</dbReference>
<dbReference type="Pfam" id="PF00005">
    <property type="entry name" value="ABC_tran"/>
    <property type="match status" value="2"/>
</dbReference>
<evidence type="ECO:0000256" key="3">
    <source>
        <dbReference type="ARBA" id="ARBA00022448"/>
    </source>
</evidence>
<evidence type="ECO:0000256" key="2">
    <source>
        <dbReference type="ARBA" id="ARBA00009726"/>
    </source>
</evidence>
<evidence type="ECO:0000256" key="9">
    <source>
        <dbReference type="ARBA" id="ARBA00023136"/>
    </source>
</evidence>
<evidence type="ECO:0000313" key="16">
    <source>
        <dbReference type="Proteomes" id="UP000332933"/>
    </source>
</evidence>
<evidence type="ECO:0000256" key="10">
    <source>
        <dbReference type="SAM" id="MobiDB-lite"/>
    </source>
</evidence>
<keyword evidence="5" id="KW-0677">Repeat</keyword>
<feature type="transmembrane region" description="Helical" evidence="11">
    <location>
        <begin position="109"/>
        <end position="128"/>
    </location>
</feature>
<evidence type="ECO:0000259" key="13">
    <source>
        <dbReference type="PROSITE" id="PS50929"/>
    </source>
</evidence>
<feature type="transmembrane region" description="Helical" evidence="11">
    <location>
        <begin position="378"/>
        <end position="398"/>
    </location>
</feature>
<dbReference type="InterPro" id="IPR044746">
    <property type="entry name" value="ABCC_6TM_D1"/>
</dbReference>
<dbReference type="PANTHER" id="PTHR24223:SF443">
    <property type="entry name" value="MULTIDRUG-RESISTANCE LIKE PROTEIN 1, ISOFORM I"/>
    <property type="match status" value="1"/>
</dbReference>
<feature type="transmembrane region" description="Helical" evidence="11">
    <location>
        <begin position="337"/>
        <end position="358"/>
    </location>
</feature>
<feature type="transmembrane region" description="Helical" evidence="11">
    <location>
        <begin position="248"/>
        <end position="270"/>
    </location>
</feature>
<feature type="domain" description="ABC transporter" evidence="12">
    <location>
        <begin position="427"/>
        <end position="651"/>
    </location>
</feature>
<name>A0A485L2R7_9STRA</name>
<evidence type="ECO:0000256" key="6">
    <source>
        <dbReference type="ARBA" id="ARBA00022741"/>
    </source>
</evidence>
<dbReference type="SUPFAM" id="SSF52540">
    <property type="entry name" value="P-loop containing nucleoside triphosphate hydrolases"/>
    <property type="match status" value="2"/>
</dbReference>
<dbReference type="EMBL" id="VJMH01005562">
    <property type="protein sequence ID" value="KAF0694552.1"/>
    <property type="molecule type" value="Genomic_DNA"/>
</dbReference>
<feature type="region of interest" description="Disordered" evidence="10">
    <location>
        <begin position="636"/>
        <end position="659"/>
    </location>
</feature>
<feature type="transmembrane region" description="Helical" evidence="11">
    <location>
        <begin position="747"/>
        <end position="769"/>
    </location>
</feature>
<dbReference type="FunFam" id="3.40.50.300:FF:000610">
    <property type="entry name" value="Multidrug resistance-associated ABC transporter"/>
    <property type="match status" value="1"/>
</dbReference>
<dbReference type="InterPro" id="IPR044726">
    <property type="entry name" value="ABCC_6TM_D2"/>
</dbReference>
<dbReference type="GO" id="GO:0005774">
    <property type="term" value="C:vacuolar membrane"/>
    <property type="evidence" value="ECO:0007669"/>
    <property type="project" value="UniProtKB-SubCell"/>
</dbReference>
<feature type="transmembrane region" description="Helical" evidence="11">
    <location>
        <begin position="977"/>
        <end position="998"/>
    </location>
</feature>
<feature type="transmembrane region" description="Helical" evidence="11">
    <location>
        <begin position="789"/>
        <end position="812"/>
    </location>
</feature>
<evidence type="ECO:0000256" key="8">
    <source>
        <dbReference type="ARBA" id="ARBA00022989"/>
    </source>
</evidence>
<dbReference type="InterPro" id="IPR011527">
    <property type="entry name" value="ABC1_TM_dom"/>
</dbReference>
<reference evidence="14" key="2">
    <citation type="submission" date="2019-06" db="EMBL/GenBank/DDBJ databases">
        <title>Genomics analysis of Aphanomyces spp. identifies a new class of oomycete effector associated with host adaptation.</title>
        <authorList>
            <person name="Gaulin E."/>
        </authorList>
    </citation>
    <scope>NUCLEOTIDE SEQUENCE</scope>
    <source>
        <strain evidence="14">CBS 578.67</strain>
    </source>
</reference>
<dbReference type="GO" id="GO:0140359">
    <property type="term" value="F:ABC-type transporter activity"/>
    <property type="evidence" value="ECO:0007669"/>
    <property type="project" value="InterPro"/>
</dbReference>
<dbReference type="PROSITE" id="PS50893">
    <property type="entry name" value="ABC_TRANSPORTER_2"/>
    <property type="match status" value="2"/>
</dbReference>
<dbReference type="CDD" id="cd03244">
    <property type="entry name" value="ABCC_MRP_domain2"/>
    <property type="match status" value="1"/>
</dbReference>
<dbReference type="SUPFAM" id="SSF90123">
    <property type="entry name" value="ABC transporter transmembrane region"/>
    <property type="match status" value="2"/>
</dbReference>
<evidence type="ECO:0000256" key="4">
    <source>
        <dbReference type="ARBA" id="ARBA00022692"/>
    </source>
</evidence>
<dbReference type="InterPro" id="IPR036640">
    <property type="entry name" value="ABC1_TM_sf"/>
</dbReference>
<evidence type="ECO:0000313" key="15">
    <source>
        <dbReference type="EMBL" id="VFT91411.1"/>
    </source>
</evidence>
<proteinExistence type="inferred from homology"/>
<evidence type="ECO:0000313" key="14">
    <source>
        <dbReference type="EMBL" id="KAF0694552.1"/>
    </source>
</evidence>
<dbReference type="InterPro" id="IPR027417">
    <property type="entry name" value="P-loop_NTPase"/>
</dbReference>
<evidence type="ECO:0000256" key="7">
    <source>
        <dbReference type="ARBA" id="ARBA00022840"/>
    </source>
</evidence>
<keyword evidence="4 11" id="KW-0812">Transmembrane</keyword>
<keyword evidence="7" id="KW-0067">ATP-binding</keyword>
<dbReference type="FunFam" id="3.40.50.300:FF:000997">
    <property type="entry name" value="Multidrug resistance-associated protein 1"/>
    <property type="match status" value="1"/>
</dbReference>
<dbReference type="Proteomes" id="UP000332933">
    <property type="component" value="Unassembled WGS sequence"/>
</dbReference>
<dbReference type="InterPro" id="IPR003439">
    <property type="entry name" value="ABC_transporter-like_ATP-bd"/>
</dbReference>
<dbReference type="InterPro" id="IPR003593">
    <property type="entry name" value="AAA+_ATPase"/>
</dbReference>
<dbReference type="Gene3D" id="1.20.1560.10">
    <property type="entry name" value="ABC transporter type 1, transmembrane domain"/>
    <property type="match status" value="2"/>
</dbReference>
<dbReference type="EMBL" id="CAADRA010005583">
    <property type="protein sequence ID" value="VFT91411.1"/>
    <property type="molecule type" value="Genomic_DNA"/>
</dbReference>
<dbReference type="Gene3D" id="3.40.50.300">
    <property type="entry name" value="P-loop containing nucleotide triphosphate hydrolases"/>
    <property type="match status" value="2"/>
</dbReference>
<evidence type="ECO:0000256" key="11">
    <source>
        <dbReference type="SAM" id="Phobius"/>
    </source>
</evidence>
<keyword evidence="3" id="KW-0813">Transport</keyword>
<dbReference type="PROSITE" id="PS50929">
    <property type="entry name" value="ABC_TM1F"/>
    <property type="match status" value="2"/>
</dbReference>
<dbReference type="CDD" id="cd18579">
    <property type="entry name" value="ABC_6TM_ABCC_D1"/>
    <property type="match status" value="1"/>
</dbReference>
<keyword evidence="9 11" id="KW-0472">Membrane</keyword>
<dbReference type="Pfam" id="PF00664">
    <property type="entry name" value="ABC_membrane"/>
    <property type="match status" value="2"/>
</dbReference>
<dbReference type="CDD" id="cd18580">
    <property type="entry name" value="ABC_6TM_ABCC_D2"/>
    <property type="match status" value="1"/>
</dbReference>
<comment type="subcellular location">
    <subcellularLocation>
        <location evidence="1">Vacuole membrane</location>
        <topology evidence="1">Multi-pass membrane protein</topology>
    </subcellularLocation>
</comment>
<dbReference type="FunFam" id="1.20.1560.10:FF:000013">
    <property type="entry name" value="ABC transporter C family member 2"/>
    <property type="match status" value="1"/>
</dbReference>
<feature type="region of interest" description="Disordered" evidence="10">
    <location>
        <begin position="1"/>
        <end position="26"/>
    </location>
</feature>
<feature type="domain" description="ABC transmembrane type-1" evidence="13">
    <location>
        <begin position="113"/>
        <end position="394"/>
    </location>
</feature>
<reference evidence="15 16" key="1">
    <citation type="submission" date="2019-03" db="EMBL/GenBank/DDBJ databases">
        <authorList>
            <person name="Gaulin E."/>
            <person name="Dumas B."/>
        </authorList>
    </citation>
    <scope>NUCLEOTIDE SEQUENCE [LARGE SCALE GENOMIC DNA]</scope>
    <source>
        <strain evidence="15">CBS 568.67</strain>
    </source>
</reference>
<comment type="similarity">
    <text evidence="2">Belongs to the ABC transporter superfamily. ABCC family. Conjugate transporter (TC 3.A.1.208) subfamily.</text>
</comment>
<feature type="transmembrane region" description="Helical" evidence="11">
    <location>
        <begin position="1010"/>
        <end position="1032"/>
    </location>
</feature>
<evidence type="ECO:0000259" key="12">
    <source>
        <dbReference type="PROSITE" id="PS50893"/>
    </source>
</evidence>